<organism evidence="2 3">
    <name type="scientific">Pseudomonas japonica</name>
    <dbReference type="NCBI Taxonomy" id="256466"/>
    <lineage>
        <taxon>Bacteria</taxon>
        <taxon>Pseudomonadati</taxon>
        <taxon>Pseudomonadota</taxon>
        <taxon>Gammaproteobacteria</taxon>
        <taxon>Pseudomonadales</taxon>
        <taxon>Pseudomonadaceae</taxon>
        <taxon>Pseudomonas</taxon>
    </lineage>
</organism>
<accession>A0A239I4G5</accession>
<feature type="region of interest" description="Disordered" evidence="1">
    <location>
        <begin position="469"/>
        <end position="498"/>
    </location>
</feature>
<evidence type="ECO:0008006" key="4">
    <source>
        <dbReference type="Google" id="ProtNLM"/>
    </source>
</evidence>
<proteinExistence type="predicted"/>
<reference evidence="3" key="1">
    <citation type="submission" date="2017-06" db="EMBL/GenBank/DDBJ databases">
        <authorList>
            <person name="Varghese N."/>
            <person name="Submissions S."/>
        </authorList>
    </citation>
    <scope>NUCLEOTIDE SEQUENCE [LARGE SCALE GENOMIC DNA]</scope>
    <source>
        <strain evidence="3">DSM 22348</strain>
    </source>
</reference>
<dbReference type="AlphaFoldDB" id="A0A239I4G5"/>
<sequence length="575" mass="65062">MRNLCYLPLPAEFESSQSLWMRTAHYNGFGNVRNLCAFFGIVPRRWMDVLSTTSPLLDIIAQEAPRLIESLRKASYSKEPGRMSFQLAGVQLPLGSCPGTWSYCPQCIIEGHSPIFHDIRDIQLCLLHGTQLIMNCPACNIKQAWQNANYLTCQCGFDRRTANQFHGNFMPPVKNPFESKSAIKDISGKYEIAEACAALWQARQYSENHANCSLPERVIEHIDMTVAAQVERYPGFIRSLHMAPWVCHASTTVAWLASRAMDRHYTDAHACPQHDCCRFATIDHQYAWYAVFGDHALIHGQNKFFARNWMSQQSPHSYSSPPRCQVIREAQAETRIETPVIHLQGVTKDEAATLLKCRRSTIDELLYQGWLNRANGALAACLPNLLDQAQATRFSQKYLLLDEACTTLDLPYVLCEKILSAMDANSANYYSTPTFYLRLYALTMLDNVRRMRNPELAIFIMPSEQTSDEDCTANRYRTPASRRSKNASDISSLSEREALHPRPSASRLFNIDEMFKIFRISPEKGTGILDKAGVFLPEVDSTTTTLSFAEVVAYRNMLFKDSQNLNDVPNVSGST</sequence>
<dbReference type="STRING" id="1215104.GCA_000730585_01903"/>
<dbReference type="Proteomes" id="UP000198407">
    <property type="component" value="Unassembled WGS sequence"/>
</dbReference>
<name>A0A239I4G5_9PSED</name>
<evidence type="ECO:0000313" key="3">
    <source>
        <dbReference type="Proteomes" id="UP000198407"/>
    </source>
</evidence>
<evidence type="ECO:0000313" key="2">
    <source>
        <dbReference type="EMBL" id="SNS88419.1"/>
    </source>
</evidence>
<evidence type="ECO:0000256" key="1">
    <source>
        <dbReference type="SAM" id="MobiDB-lite"/>
    </source>
</evidence>
<gene>
    <name evidence="2" type="ORF">SAMN05444352_117111</name>
</gene>
<keyword evidence="3" id="KW-1185">Reference proteome</keyword>
<protein>
    <recommendedName>
        <fullName evidence="4">TniQ protein</fullName>
    </recommendedName>
</protein>
<dbReference type="EMBL" id="FZOL01000017">
    <property type="protein sequence ID" value="SNS88419.1"/>
    <property type="molecule type" value="Genomic_DNA"/>
</dbReference>